<sequence>MKCVILLIALSLVCASSPRLVEVAKQVNSMHTTWEANEAMPARDYSQLLGALKGGVEAPIKKVQIRGELPTEFDPAKQWPECPSLKEIRDQSTCGSCWAFGAVEAATDRLCIATKGANQDRLSEQDLLSCCDSCGFGCEGGFPTTAWHWFLTKGVTTGDEHGSSKWCKAYSFPRCEHHGCTGPYPECGETQPTPECVEKCREGYPKTYEEDKHFFYELYSVGDKVEAIKTELMTNGPMEVAFDVYEDFMTYKSGIYQHVTGEKVGGHAVKLLGWGVENGVEYWKIANSWNETWGEEGYFRIIMGKDECGIESSNVAGLPMLN</sequence>
<comment type="caution">
    <text evidence="10">The sequence shown here is derived from an EMBL/GenBank/DDBJ whole genome shotgun (WGS) entry which is preliminary data.</text>
</comment>
<keyword evidence="3 8" id="KW-0732">Signal</keyword>
<dbReference type="CDD" id="cd02620">
    <property type="entry name" value="Peptidase_C1A_CathepsinB"/>
    <property type="match status" value="1"/>
</dbReference>
<dbReference type="SMART" id="SM00645">
    <property type="entry name" value="Pept_C1"/>
    <property type="match status" value="1"/>
</dbReference>
<dbReference type="AlphaFoldDB" id="A0A196SFT4"/>
<evidence type="ECO:0000256" key="7">
    <source>
        <dbReference type="ARBA" id="ARBA00023157"/>
    </source>
</evidence>
<protein>
    <submittedName>
        <fullName evidence="10">Cysteine protease 1</fullName>
    </submittedName>
</protein>
<dbReference type="Proteomes" id="UP000078348">
    <property type="component" value="Unassembled WGS sequence"/>
</dbReference>
<name>A0A196SFT4_BLAHN</name>
<proteinExistence type="inferred from homology"/>
<dbReference type="OrthoDB" id="640249at2759"/>
<dbReference type="InterPro" id="IPR038765">
    <property type="entry name" value="Papain-like_cys_pep_sf"/>
</dbReference>
<keyword evidence="2 10" id="KW-0645">Protease</keyword>
<keyword evidence="7" id="KW-1015">Disulfide bond</keyword>
<feature type="domain" description="Peptidase C1A papain C-terminal" evidence="9">
    <location>
        <begin position="69"/>
        <end position="318"/>
    </location>
</feature>
<accession>A0A196SFT4</accession>
<dbReference type="PANTHER" id="PTHR12411">
    <property type="entry name" value="CYSTEINE PROTEASE FAMILY C1-RELATED"/>
    <property type="match status" value="1"/>
</dbReference>
<dbReference type="InterPro" id="IPR000169">
    <property type="entry name" value="Pept_cys_AS"/>
</dbReference>
<keyword evidence="11" id="KW-1185">Reference proteome</keyword>
<evidence type="ECO:0000313" key="11">
    <source>
        <dbReference type="Proteomes" id="UP000078348"/>
    </source>
</evidence>
<dbReference type="Gene3D" id="3.90.70.10">
    <property type="entry name" value="Cysteine proteinases"/>
    <property type="match status" value="1"/>
</dbReference>
<dbReference type="EMBL" id="LXWW01000108">
    <property type="protein sequence ID" value="OAO15920.1"/>
    <property type="molecule type" value="Genomic_DNA"/>
</dbReference>
<dbReference type="InterPro" id="IPR025660">
    <property type="entry name" value="Pept_his_AS"/>
</dbReference>
<evidence type="ECO:0000313" key="10">
    <source>
        <dbReference type="EMBL" id="OAO15920.1"/>
    </source>
</evidence>
<feature type="chain" id="PRO_5012633528" evidence="8">
    <location>
        <begin position="16"/>
        <end position="322"/>
    </location>
</feature>
<dbReference type="SUPFAM" id="SSF54001">
    <property type="entry name" value="Cysteine proteinases"/>
    <property type="match status" value="1"/>
</dbReference>
<keyword evidence="4" id="KW-0378">Hydrolase</keyword>
<dbReference type="GO" id="GO:0008234">
    <property type="term" value="F:cysteine-type peptidase activity"/>
    <property type="evidence" value="ECO:0007669"/>
    <property type="project" value="UniProtKB-KW"/>
</dbReference>
<feature type="signal peptide" evidence="8">
    <location>
        <begin position="1"/>
        <end position="15"/>
    </location>
</feature>
<dbReference type="FunFam" id="3.90.70.10:FF:000031">
    <property type="entry name" value="Cathepsin B"/>
    <property type="match status" value="1"/>
</dbReference>
<dbReference type="InterPro" id="IPR000668">
    <property type="entry name" value="Peptidase_C1A_C"/>
</dbReference>
<keyword evidence="6" id="KW-0865">Zymogen</keyword>
<evidence type="ECO:0000256" key="4">
    <source>
        <dbReference type="ARBA" id="ARBA00022801"/>
    </source>
</evidence>
<evidence type="ECO:0000256" key="8">
    <source>
        <dbReference type="SAM" id="SignalP"/>
    </source>
</evidence>
<dbReference type="Pfam" id="PF00112">
    <property type="entry name" value="Peptidase_C1"/>
    <property type="match status" value="1"/>
</dbReference>
<evidence type="ECO:0000256" key="2">
    <source>
        <dbReference type="ARBA" id="ARBA00022670"/>
    </source>
</evidence>
<reference evidence="10 11" key="1">
    <citation type="submission" date="2016-05" db="EMBL/GenBank/DDBJ databases">
        <title>Nuclear genome of Blastocystis sp. subtype 1 NandII.</title>
        <authorList>
            <person name="Gentekaki E."/>
            <person name="Curtis B."/>
            <person name="Stairs C."/>
            <person name="Eme L."/>
            <person name="Herman E."/>
            <person name="Klimes V."/>
            <person name="Arias M.C."/>
            <person name="Elias M."/>
            <person name="Hilliou F."/>
            <person name="Klute M."/>
            <person name="Malik S.-B."/>
            <person name="Pightling A."/>
            <person name="Rachubinski R."/>
            <person name="Salas D."/>
            <person name="Schlacht A."/>
            <person name="Suga H."/>
            <person name="Archibald J."/>
            <person name="Ball S.G."/>
            <person name="Clark G."/>
            <person name="Dacks J."/>
            <person name="Van Der Giezen M."/>
            <person name="Tsaousis A."/>
            <person name="Roger A."/>
        </authorList>
    </citation>
    <scope>NUCLEOTIDE SEQUENCE [LARGE SCALE GENOMIC DNA]</scope>
    <source>
        <strain evidence="11">ATCC 50177 / NandII</strain>
    </source>
</reference>
<dbReference type="PROSITE" id="PS00639">
    <property type="entry name" value="THIOL_PROTEASE_HIS"/>
    <property type="match status" value="1"/>
</dbReference>
<keyword evidence="5" id="KW-0788">Thiol protease</keyword>
<dbReference type="GO" id="GO:0006508">
    <property type="term" value="P:proteolysis"/>
    <property type="evidence" value="ECO:0007669"/>
    <property type="project" value="UniProtKB-KW"/>
</dbReference>
<evidence type="ECO:0000256" key="6">
    <source>
        <dbReference type="ARBA" id="ARBA00023145"/>
    </source>
</evidence>
<evidence type="ECO:0000256" key="5">
    <source>
        <dbReference type="ARBA" id="ARBA00022807"/>
    </source>
</evidence>
<dbReference type="PROSITE" id="PS00139">
    <property type="entry name" value="THIOL_PROTEASE_CYS"/>
    <property type="match status" value="1"/>
</dbReference>
<dbReference type="PRINTS" id="PR00705">
    <property type="entry name" value="PAPAIN"/>
</dbReference>
<evidence type="ECO:0000256" key="3">
    <source>
        <dbReference type="ARBA" id="ARBA00022729"/>
    </source>
</evidence>
<dbReference type="STRING" id="478820.A0A196SFT4"/>
<organism evidence="10 11">
    <name type="scientific">Blastocystis sp. subtype 1 (strain ATCC 50177 / NandII)</name>
    <dbReference type="NCBI Taxonomy" id="478820"/>
    <lineage>
        <taxon>Eukaryota</taxon>
        <taxon>Sar</taxon>
        <taxon>Stramenopiles</taxon>
        <taxon>Bigyra</taxon>
        <taxon>Opalozoa</taxon>
        <taxon>Opalinata</taxon>
        <taxon>Blastocystidae</taxon>
        <taxon>Blastocystis</taxon>
    </lineage>
</organism>
<gene>
    <name evidence="10" type="ORF">AV274_2360</name>
</gene>
<evidence type="ECO:0000259" key="9">
    <source>
        <dbReference type="SMART" id="SM00645"/>
    </source>
</evidence>
<evidence type="ECO:0000256" key="1">
    <source>
        <dbReference type="ARBA" id="ARBA00008455"/>
    </source>
</evidence>
<comment type="similarity">
    <text evidence="1">Belongs to the peptidase C1 family.</text>
</comment>
<dbReference type="InterPro" id="IPR013128">
    <property type="entry name" value="Peptidase_C1A"/>
</dbReference>